<proteinExistence type="inferred from homology"/>
<dbReference type="PROSITE" id="PS00198">
    <property type="entry name" value="4FE4S_FER_1"/>
    <property type="match status" value="2"/>
</dbReference>
<feature type="binding site" evidence="8">
    <location>
        <position position="371"/>
    </location>
    <ligand>
        <name>[4Fe-4S] cluster</name>
        <dbReference type="ChEBI" id="CHEBI:49883"/>
        <label>1</label>
    </ligand>
</feature>
<dbReference type="EMBL" id="FMYV01000002">
    <property type="protein sequence ID" value="SDC19468.1"/>
    <property type="molecule type" value="Genomic_DNA"/>
</dbReference>
<evidence type="ECO:0000313" key="13">
    <source>
        <dbReference type="Proteomes" id="UP000199322"/>
    </source>
</evidence>
<keyword evidence="7 8" id="KW-0411">Iron-sulfur</keyword>
<comment type="subcellular location">
    <subcellularLocation>
        <location evidence="8">Cell membrane</location>
        <topology evidence="8">Peripheral membrane protein</topology>
    </subcellularLocation>
</comment>
<dbReference type="EC" id="7.-.-.-" evidence="8"/>
<evidence type="ECO:0000256" key="6">
    <source>
        <dbReference type="ARBA" id="ARBA00023004"/>
    </source>
</evidence>
<gene>
    <name evidence="12" type="primary">rsxC</name>
    <name evidence="8" type="synonym">rnfC</name>
    <name evidence="12" type="ORF">E4650_04235</name>
    <name evidence="11" type="ORF">SAMN04488588_0566</name>
</gene>
<evidence type="ECO:0000256" key="8">
    <source>
        <dbReference type="HAMAP-Rule" id="MF_00461"/>
    </source>
</evidence>
<dbReference type="InterPro" id="IPR026902">
    <property type="entry name" value="RnfC_N"/>
</dbReference>
<evidence type="ECO:0000256" key="1">
    <source>
        <dbReference type="ARBA" id="ARBA00022448"/>
    </source>
</evidence>
<feature type="domain" description="4Fe-4S ferredoxin-type" evidence="10">
    <location>
        <begin position="359"/>
        <end position="388"/>
    </location>
</feature>
<evidence type="ECO:0000256" key="2">
    <source>
        <dbReference type="ARBA" id="ARBA00022485"/>
    </source>
</evidence>
<feature type="binding site" evidence="8">
    <location>
        <position position="378"/>
    </location>
    <ligand>
        <name>[4Fe-4S] cluster</name>
        <dbReference type="ChEBI" id="CHEBI:49883"/>
        <label>2</label>
    </ligand>
</feature>
<dbReference type="Proteomes" id="UP000297288">
    <property type="component" value="Unassembled WGS sequence"/>
</dbReference>
<reference evidence="12 14" key="2">
    <citation type="submission" date="2019-04" db="EMBL/GenBank/DDBJ databases">
        <title>Draft genome sequence data and analysis of a Fermenting Bacterium, Geotoga petraea strain HO-Geo1, isolated from heavy-oil petroleum reservoir in Russia.</title>
        <authorList>
            <person name="Grouzdev D.S."/>
            <person name="Semenova E.M."/>
            <person name="Sokolova D.S."/>
            <person name="Tourova T.P."/>
            <person name="Poltaraus A.B."/>
            <person name="Nazina T.N."/>
        </authorList>
    </citation>
    <scope>NUCLEOTIDE SEQUENCE [LARGE SCALE GENOMIC DNA]</scope>
    <source>
        <strain evidence="12 14">HO-Geo1</strain>
    </source>
</reference>
<dbReference type="SUPFAM" id="SSF46548">
    <property type="entry name" value="alpha-helical ferredoxin"/>
    <property type="match status" value="1"/>
</dbReference>
<dbReference type="STRING" id="28234.SAMN04488588_0566"/>
<feature type="binding site" evidence="8">
    <location>
        <position position="407"/>
    </location>
    <ligand>
        <name>[4Fe-4S] cluster</name>
        <dbReference type="ChEBI" id="CHEBI:49883"/>
        <label>2</label>
    </ligand>
</feature>
<dbReference type="GO" id="GO:0005886">
    <property type="term" value="C:plasma membrane"/>
    <property type="evidence" value="ECO:0007669"/>
    <property type="project" value="UniProtKB-SubCell"/>
</dbReference>
<dbReference type="Pfam" id="PF10531">
    <property type="entry name" value="SLBB"/>
    <property type="match status" value="1"/>
</dbReference>
<keyword evidence="3 8" id="KW-0479">Metal-binding</keyword>
<keyword evidence="6 8" id="KW-0408">Iron</keyword>
<evidence type="ECO:0000313" key="14">
    <source>
        <dbReference type="Proteomes" id="UP000297288"/>
    </source>
</evidence>
<evidence type="ECO:0000256" key="7">
    <source>
        <dbReference type="ARBA" id="ARBA00023014"/>
    </source>
</evidence>
<dbReference type="OrthoDB" id="9767754at2"/>
<evidence type="ECO:0000256" key="3">
    <source>
        <dbReference type="ARBA" id="ARBA00022723"/>
    </source>
</evidence>
<dbReference type="GO" id="GO:0009055">
    <property type="term" value="F:electron transfer activity"/>
    <property type="evidence" value="ECO:0007669"/>
    <property type="project" value="InterPro"/>
</dbReference>
<keyword evidence="8" id="KW-1278">Translocase</keyword>
<keyword evidence="13" id="KW-1185">Reference proteome</keyword>
<dbReference type="GO" id="GO:0022900">
    <property type="term" value="P:electron transport chain"/>
    <property type="evidence" value="ECO:0007669"/>
    <property type="project" value="UniProtKB-UniRule"/>
</dbReference>
<dbReference type="GO" id="GO:0046872">
    <property type="term" value="F:metal ion binding"/>
    <property type="evidence" value="ECO:0007669"/>
    <property type="project" value="UniProtKB-KW"/>
</dbReference>
<feature type="binding site" evidence="8">
    <location>
        <position position="374"/>
    </location>
    <ligand>
        <name>[4Fe-4S] cluster</name>
        <dbReference type="ChEBI" id="CHEBI:49883"/>
        <label>1</label>
    </ligand>
</feature>
<dbReference type="SUPFAM" id="SSF142019">
    <property type="entry name" value="Nqo1 FMN-binding domain-like"/>
    <property type="match status" value="1"/>
</dbReference>
<dbReference type="InterPro" id="IPR017900">
    <property type="entry name" value="4Fe4S_Fe_S_CS"/>
</dbReference>
<dbReference type="InterPro" id="IPR017896">
    <property type="entry name" value="4Fe4S_Fe-S-bd"/>
</dbReference>
<dbReference type="PROSITE" id="PS51379">
    <property type="entry name" value="4FE4S_FER_2"/>
    <property type="match status" value="2"/>
</dbReference>
<accession>A0A1G6JLC1</accession>
<keyword evidence="4 8" id="KW-0677">Repeat</keyword>
<evidence type="ECO:0000313" key="12">
    <source>
        <dbReference type="EMBL" id="TGG88254.1"/>
    </source>
</evidence>
<dbReference type="RefSeq" id="WP_091402626.1">
    <property type="nucleotide sequence ID" value="NZ_FMYV01000002.1"/>
</dbReference>
<dbReference type="InterPro" id="IPR011538">
    <property type="entry name" value="Nuo51_FMN-bd"/>
</dbReference>
<evidence type="ECO:0000256" key="5">
    <source>
        <dbReference type="ARBA" id="ARBA00022982"/>
    </source>
</evidence>
<comment type="subunit">
    <text evidence="8">The complex is composed of six subunits: RnfA, RnfB, RnfC, RnfD, RnfE and RnfG.</text>
</comment>
<feature type="binding site" evidence="8">
    <location>
        <position position="368"/>
    </location>
    <ligand>
        <name>[4Fe-4S] cluster</name>
        <dbReference type="ChEBI" id="CHEBI:49883"/>
        <label>1</label>
    </ligand>
</feature>
<reference evidence="11 13" key="1">
    <citation type="submission" date="2016-10" db="EMBL/GenBank/DDBJ databases">
        <authorList>
            <person name="de Groot N.N."/>
        </authorList>
    </citation>
    <scope>NUCLEOTIDE SEQUENCE [LARGE SCALE GENOMIC DNA]</scope>
    <source>
        <strain evidence="11 13">WG14</strain>
    </source>
</reference>
<dbReference type="AlphaFoldDB" id="A0A1G6JLC1"/>
<dbReference type="InterPro" id="IPR019554">
    <property type="entry name" value="Soluble_ligand-bd"/>
</dbReference>
<dbReference type="NCBIfam" id="NF003454">
    <property type="entry name" value="PRK05035.1"/>
    <property type="match status" value="1"/>
</dbReference>
<evidence type="ECO:0000259" key="10">
    <source>
        <dbReference type="PROSITE" id="PS51379"/>
    </source>
</evidence>
<keyword evidence="2 8" id="KW-0004">4Fe-4S</keyword>
<dbReference type="PANTHER" id="PTHR43034:SF2">
    <property type="entry name" value="ION-TRANSLOCATING OXIDOREDUCTASE COMPLEX SUBUNIT C"/>
    <property type="match status" value="1"/>
</dbReference>
<keyword evidence="8" id="KW-0472">Membrane</keyword>
<keyword evidence="1 8" id="KW-0813">Transport</keyword>
<dbReference type="PANTHER" id="PTHR43034">
    <property type="entry name" value="ION-TRANSLOCATING OXIDOREDUCTASE COMPLEX SUBUNIT C"/>
    <property type="match status" value="1"/>
</dbReference>
<dbReference type="Gene3D" id="3.40.50.11540">
    <property type="entry name" value="NADH-ubiquinone oxidoreductase 51kDa subunit"/>
    <property type="match status" value="1"/>
</dbReference>
<keyword evidence="8" id="KW-1003">Cell membrane</keyword>
<dbReference type="Gene3D" id="3.30.70.20">
    <property type="match status" value="1"/>
</dbReference>
<feature type="domain" description="4Fe-4S ferredoxin-type" evidence="10">
    <location>
        <begin position="397"/>
        <end position="426"/>
    </location>
</feature>
<dbReference type="Pfam" id="PF13375">
    <property type="entry name" value="RnfC_N"/>
    <property type="match status" value="1"/>
</dbReference>
<comment type="similarity">
    <text evidence="8">Belongs to the 4Fe4S bacterial-type ferredoxin family. RnfC subfamily.</text>
</comment>
<feature type="region of interest" description="Disordered" evidence="9">
    <location>
        <begin position="1"/>
        <end position="20"/>
    </location>
</feature>
<dbReference type="InterPro" id="IPR010208">
    <property type="entry name" value="Ion_transpt_RnfC/RsxC"/>
</dbReference>
<name>A0A1G6JLC1_9BACT</name>
<feature type="binding site" evidence="8">
    <location>
        <position position="413"/>
    </location>
    <ligand>
        <name>[4Fe-4S] cluster</name>
        <dbReference type="ChEBI" id="CHEBI:49883"/>
        <label>2</label>
    </ligand>
</feature>
<evidence type="ECO:0000256" key="9">
    <source>
        <dbReference type="SAM" id="MobiDB-lite"/>
    </source>
</evidence>
<dbReference type="Proteomes" id="UP000199322">
    <property type="component" value="Unassembled WGS sequence"/>
</dbReference>
<dbReference type="EMBL" id="SRME01000002">
    <property type="protein sequence ID" value="TGG88254.1"/>
    <property type="molecule type" value="Genomic_DNA"/>
</dbReference>
<feature type="binding site" evidence="8">
    <location>
        <position position="410"/>
    </location>
    <ligand>
        <name>[4Fe-4S] cluster</name>
        <dbReference type="ChEBI" id="CHEBI:49883"/>
        <label>2</label>
    </ligand>
</feature>
<dbReference type="Pfam" id="PF13187">
    <property type="entry name" value="Fer4_9"/>
    <property type="match status" value="1"/>
</dbReference>
<dbReference type="Pfam" id="PF01512">
    <property type="entry name" value="Complex1_51K"/>
    <property type="match status" value="1"/>
</dbReference>
<dbReference type="NCBIfam" id="TIGR01945">
    <property type="entry name" value="rnfC"/>
    <property type="match status" value="1"/>
</dbReference>
<dbReference type="GO" id="GO:0051539">
    <property type="term" value="F:4 iron, 4 sulfur cluster binding"/>
    <property type="evidence" value="ECO:0007669"/>
    <property type="project" value="UniProtKB-KW"/>
</dbReference>
<dbReference type="InterPro" id="IPR037225">
    <property type="entry name" value="Nuo51_FMN-bd_sf"/>
</dbReference>
<comment type="cofactor">
    <cofactor evidence="8">
        <name>[4Fe-4S] cluster</name>
        <dbReference type="ChEBI" id="CHEBI:49883"/>
    </cofactor>
    <text evidence="8">Binds 2 [4Fe-4S] clusters per subunit.</text>
</comment>
<evidence type="ECO:0000313" key="11">
    <source>
        <dbReference type="EMBL" id="SDC19468.1"/>
    </source>
</evidence>
<organism evidence="11 13">
    <name type="scientific">Geotoga petraea</name>
    <dbReference type="NCBI Taxonomy" id="28234"/>
    <lineage>
        <taxon>Bacteria</taxon>
        <taxon>Thermotogati</taxon>
        <taxon>Thermotogota</taxon>
        <taxon>Thermotogae</taxon>
        <taxon>Petrotogales</taxon>
        <taxon>Petrotogaceae</taxon>
        <taxon>Geotoga</taxon>
    </lineage>
</organism>
<dbReference type="HAMAP" id="MF_00461">
    <property type="entry name" value="RsxC_RnfC"/>
    <property type="match status" value="1"/>
</dbReference>
<feature type="binding site" evidence="8">
    <location>
        <position position="417"/>
    </location>
    <ligand>
        <name>[4Fe-4S] cluster</name>
        <dbReference type="ChEBI" id="CHEBI:49883"/>
        <label>1</label>
    </ligand>
</feature>
<keyword evidence="5 8" id="KW-0249">Electron transport</keyword>
<sequence length="442" mass="48727">MGFLSFKGGVHPPEKKELTESKEIKKAPLPDKVYMYTTNHLGAPAKIIVEPGDQVKTGQKIAEANGFISANVHSPVTGEVQSIEKMVNAGTGRKEDVIVIKRTAEDDWELIPHRENYKELEKEELINIIKEAGVVGQGGAMFPTHVKFMIPEGKKAEHIIINAAECEPYITIDDRIMKEKTREIFKGFEIIQYISNASKLYIGIESNKPEAISIMTEMAKSKANIEVKVLKTKYPQGSEKHLIKAVTNKEVPSGGLPIDVGVIVLNVSTVYAIYDAIINGKPLVERGATFTGEGVKNPGNYWYKIGTRADELINIVGLKENVEIDRILYGGPMMGIALPKIDLPTFKGNNAITVMTADEAPKEKEYPCIRCSTCVTVCPMGLQPYLLKKLTDNRDYDKAKENGLIDCIECGSCSYGCPSGIELSKSFKTAKKVIKAMSKRRG</sequence>
<evidence type="ECO:0000256" key="4">
    <source>
        <dbReference type="ARBA" id="ARBA00022737"/>
    </source>
</evidence>
<comment type="function">
    <text evidence="8">Part of a membrane-bound complex that couples electron transfer with translocation of ions across the membrane.</text>
</comment>
<protein>
    <recommendedName>
        <fullName evidence="8">Ion-translocating oxidoreductase complex subunit C</fullName>
        <ecNumber evidence="8">7.-.-.-</ecNumber>
    </recommendedName>
    <alternativeName>
        <fullName evidence="8">Rnf electron transport complex subunit C</fullName>
    </alternativeName>
</protein>